<dbReference type="Proteomes" id="UP000030787">
    <property type="component" value="Chromosome"/>
</dbReference>
<dbReference type="HOGENOM" id="CLU_1387526_0_0_2"/>
<dbReference type="KEGG" id="mear:Mpt1_c13680"/>
<dbReference type="EMBL" id="CP010070">
    <property type="protein sequence ID" value="AIZ57229.1"/>
    <property type="molecule type" value="Genomic_DNA"/>
</dbReference>
<accession>A0A0A7LDS7</accession>
<keyword evidence="2" id="KW-1185">Reference proteome</keyword>
<sequence length="196" mass="22280">MTLRPGGLRNKKYFYGGGCGFSSRGNSRIEKDIDLINISEAPKFIDALNKWGFDRKEMNLIEPIVITGPIEATETIHLQNGGIKKRALFKVGRDGIMRGYSSSTYIMGFTEKQIALYIKVWNVEDFDISVRTEEIFYRDVVSINVRDETVGDRKYCILTLQVPGSDSFSSGYVPQGKLNDRHIQAVKNLIRDKKMQ</sequence>
<organism evidence="1 2">
    <name type="scientific">Candidatus Methanoplasma termitum</name>
    <dbReference type="NCBI Taxonomy" id="1577791"/>
    <lineage>
        <taxon>Archaea</taxon>
        <taxon>Methanobacteriati</taxon>
        <taxon>Thermoplasmatota</taxon>
        <taxon>Thermoplasmata</taxon>
        <taxon>Methanomassiliicoccales</taxon>
        <taxon>Methanomassiliicoccaceae</taxon>
        <taxon>Candidatus Methanoplasma</taxon>
    </lineage>
</organism>
<dbReference type="STRING" id="1577791.Mpt1_c13680"/>
<proteinExistence type="predicted"/>
<protein>
    <submittedName>
        <fullName evidence="1">Uncharacterized protein</fullName>
    </submittedName>
</protein>
<evidence type="ECO:0000313" key="1">
    <source>
        <dbReference type="EMBL" id="AIZ57229.1"/>
    </source>
</evidence>
<evidence type="ECO:0000313" key="2">
    <source>
        <dbReference type="Proteomes" id="UP000030787"/>
    </source>
</evidence>
<dbReference type="AlphaFoldDB" id="A0A0A7LDS7"/>
<reference evidence="1 2" key="1">
    <citation type="journal article" date="2014" name="Appl. Environ. Microbiol.">
        <title>Comparative Genome Analysis of 'Candidatus Methanoplasma termitum' Indicates a New Mode of Energy Metabolism in the Seventh Order of Methanogens.</title>
        <authorList>
            <person name="Lang K."/>
            <person name="Schuldes J."/>
            <person name="Klingl A."/>
            <person name="Poehlein A."/>
            <person name="Daniel R."/>
            <person name="Brune A."/>
        </authorList>
    </citation>
    <scope>NUCLEOTIDE SEQUENCE [LARGE SCALE GENOMIC DNA]</scope>
    <source>
        <strain evidence="2">Mpt1</strain>
    </source>
</reference>
<gene>
    <name evidence="1" type="ORF">Mpt1_c13680</name>
</gene>
<name>A0A0A7LDS7_9ARCH</name>